<reference evidence="1" key="1">
    <citation type="submission" date="2023-03" db="EMBL/GenBank/DDBJ databases">
        <title>Massive genome expansion in bonnet fungi (Mycena s.s.) driven by repeated elements and novel gene families across ecological guilds.</title>
        <authorList>
            <consortium name="Lawrence Berkeley National Laboratory"/>
            <person name="Harder C.B."/>
            <person name="Miyauchi S."/>
            <person name="Viragh M."/>
            <person name="Kuo A."/>
            <person name="Thoen E."/>
            <person name="Andreopoulos B."/>
            <person name="Lu D."/>
            <person name="Skrede I."/>
            <person name="Drula E."/>
            <person name="Henrissat B."/>
            <person name="Morin E."/>
            <person name="Kohler A."/>
            <person name="Barry K."/>
            <person name="LaButti K."/>
            <person name="Morin E."/>
            <person name="Salamov A."/>
            <person name="Lipzen A."/>
            <person name="Mereny Z."/>
            <person name="Hegedus B."/>
            <person name="Baldrian P."/>
            <person name="Stursova M."/>
            <person name="Weitz H."/>
            <person name="Taylor A."/>
            <person name="Grigoriev I.V."/>
            <person name="Nagy L.G."/>
            <person name="Martin F."/>
            <person name="Kauserud H."/>
        </authorList>
    </citation>
    <scope>NUCLEOTIDE SEQUENCE</scope>
    <source>
        <strain evidence="1">9284</strain>
    </source>
</reference>
<sequence>MRCRAEETVAARRELEDTLRSEFGRSLPRPAGRTEAEVCMRELIFDWDTVVAMAWFVHRVIRSWNWFGRRLPTMVCELAPDSDVEGVWDFNTATEDESEDEGWEMDIDF</sequence>
<dbReference type="EMBL" id="JARKIF010000095">
    <property type="protein sequence ID" value="KAJ7604637.1"/>
    <property type="molecule type" value="Genomic_DNA"/>
</dbReference>
<evidence type="ECO:0000313" key="2">
    <source>
        <dbReference type="Proteomes" id="UP001221142"/>
    </source>
</evidence>
<organism evidence="1 2">
    <name type="scientific">Roridomyces roridus</name>
    <dbReference type="NCBI Taxonomy" id="1738132"/>
    <lineage>
        <taxon>Eukaryota</taxon>
        <taxon>Fungi</taxon>
        <taxon>Dikarya</taxon>
        <taxon>Basidiomycota</taxon>
        <taxon>Agaricomycotina</taxon>
        <taxon>Agaricomycetes</taxon>
        <taxon>Agaricomycetidae</taxon>
        <taxon>Agaricales</taxon>
        <taxon>Marasmiineae</taxon>
        <taxon>Mycenaceae</taxon>
        <taxon>Roridomyces</taxon>
    </lineage>
</organism>
<protein>
    <submittedName>
        <fullName evidence="1">Uncharacterized protein</fullName>
    </submittedName>
</protein>
<dbReference type="Proteomes" id="UP001221142">
    <property type="component" value="Unassembled WGS sequence"/>
</dbReference>
<keyword evidence="2" id="KW-1185">Reference proteome</keyword>
<gene>
    <name evidence="1" type="ORF">FB45DRAFT_1043355</name>
</gene>
<proteinExistence type="predicted"/>
<dbReference type="AlphaFoldDB" id="A0AAD7AYP9"/>
<comment type="caution">
    <text evidence="1">The sequence shown here is derived from an EMBL/GenBank/DDBJ whole genome shotgun (WGS) entry which is preliminary data.</text>
</comment>
<accession>A0AAD7AYP9</accession>
<evidence type="ECO:0000313" key="1">
    <source>
        <dbReference type="EMBL" id="KAJ7604637.1"/>
    </source>
</evidence>
<name>A0AAD7AYP9_9AGAR</name>